<dbReference type="GeneID" id="95446357"/>
<dbReference type="EMBL" id="SRRT01000001">
    <property type="protein sequence ID" value="TGN81303.1"/>
    <property type="molecule type" value="Genomic_DNA"/>
</dbReference>
<dbReference type="RefSeq" id="WP_135783832.1">
    <property type="nucleotide sequence ID" value="NZ_SRRT01000001.1"/>
</dbReference>
<evidence type="ECO:0000313" key="3">
    <source>
        <dbReference type="Proteomes" id="UP000298159"/>
    </source>
</evidence>
<dbReference type="Proteomes" id="UP000298159">
    <property type="component" value="Unassembled WGS sequence"/>
</dbReference>
<keyword evidence="3" id="KW-1185">Reference proteome</keyword>
<organism evidence="2 3">
    <name type="scientific">Streptomyces bauhiniae</name>
    <dbReference type="NCBI Taxonomy" id="2340725"/>
    <lineage>
        <taxon>Bacteria</taxon>
        <taxon>Bacillati</taxon>
        <taxon>Actinomycetota</taxon>
        <taxon>Actinomycetes</taxon>
        <taxon>Kitasatosporales</taxon>
        <taxon>Streptomycetaceae</taxon>
        <taxon>Streptomyces</taxon>
    </lineage>
</organism>
<feature type="compositionally biased region" description="Basic residues" evidence="1">
    <location>
        <begin position="1"/>
        <end position="10"/>
    </location>
</feature>
<feature type="region of interest" description="Disordered" evidence="1">
    <location>
        <begin position="1"/>
        <end position="34"/>
    </location>
</feature>
<name>A0A4Z1DEH5_9ACTN</name>
<protein>
    <submittedName>
        <fullName evidence="2">Uncharacterized protein</fullName>
    </submittedName>
</protein>
<accession>A0A4Z1DEH5</accession>
<gene>
    <name evidence="2" type="ORF">E5083_01915</name>
</gene>
<feature type="compositionally biased region" description="Polar residues" evidence="1">
    <location>
        <begin position="18"/>
        <end position="34"/>
    </location>
</feature>
<reference evidence="2 3" key="1">
    <citation type="submission" date="2019-04" db="EMBL/GenBank/DDBJ databases">
        <title>Streptomyces sp. nov. Bv016 isolated from bark of Buahinia variegata.</title>
        <authorList>
            <person name="Kanchanasin P."/>
            <person name="Tanasupawat S."/>
            <person name="Yuki M."/>
            <person name="Kudo T."/>
        </authorList>
    </citation>
    <scope>NUCLEOTIDE SEQUENCE [LARGE SCALE GENOMIC DNA]</scope>
    <source>
        <strain evidence="2 3">Bv016</strain>
    </source>
</reference>
<evidence type="ECO:0000313" key="2">
    <source>
        <dbReference type="EMBL" id="TGN81303.1"/>
    </source>
</evidence>
<evidence type="ECO:0000256" key="1">
    <source>
        <dbReference type="SAM" id="MobiDB-lite"/>
    </source>
</evidence>
<comment type="caution">
    <text evidence="2">The sequence shown here is derived from an EMBL/GenBank/DDBJ whole genome shotgun (WGS) entry which is preliminary data.</text>
</comment>
<dbReference type="SUPFAM" id="SSF52540">
    <property type="entry name" value="P-loop containing nucleoside triphosphate hydrolases"/>
    <property type="match status" value="1"/>
</dbReference>
<sequence length="1349" mass="145695">MASKNKRRRGQVGPAVPTKQSNSSSGPDGSLWMQTRSGARAGRGFHYQDAVGAWLCGRVLSRALVIDRIVPEGFEDLSCEGPTPWHVQVKSRQERVGDFTASHVAADLVTMAKAHTKRKQAGVAGRAVLVLERPVNSEWFTEWGRPLDALPPGHPVLRELNAKAERAGLSRDEIDAWCAIVSLYVLPWRTAAEQTCTAVVQRFGLLPAGAEPVVLALRDAVAGHADANAETRLADAAGLSRTSIDRIAQEVAETIDRESLEEALAAGVCEPVDFDRPLQPAGFFEGIDVQPGHIAAGLPAPRPGLTGQVVAAIDREESILVTGPSGVGKSTVMWTAAYVTRHVLWYRIRHLRNEDTASLVRLAKALKPSTRSPVGFVLDGIGIGAAEAWDVLHRELAPIPGVLLLGSVRSEDLLPLRSQAGCAQISVALDEEVAKQIYAGLSASGLTKAPHWREAYEAADGLTLEFTHLLTRGRRLSDVLSEQVNRRVIEGRQTEIEILARISVAHRWGADVPLRAIQQQLGIGDAELRLALSRLMDEHLVHERLGRLSGLHQLRSGRLADAVHAVPPPMLDETVISVMRMLVDAQLQPFVAGVLTEYPDLDSVVLQQVVVELGQRPSTAGMTGVLQALRLVDFTRQAAKWAEILDRHRVSPANRRTLLYFAVLDGDPLPNLKPEIAAATAEIRAGGPSSSPLRDALAERLGTAELANVLAQCEEEAEAQRFLAVLAQTKLDVTDWPQVLADSPFARLLLHSPVESLGDLLTAARAVSSNLAKDLLELAGGEDVILARLIAESPWVVEASVIERDGNPVAYARLMHVSGRAQPDAEQSVRAFGRILLRCLPHCESVDVQSLLPGGIPQTIGDFTGGVSSLQRRYDRSTSQVAWFRAQALIATAAAGTTDWTTRTATASAVLPTLNKYLMDLTRAWAIGRAGPRDTAKLRTMQAALSEQAAALTLPADSTSLSALPADAAAPGGGVDNLHLLVDGIADNLTRRIVDPTEHRALAGYVWETLRAGLLRVRDDERWHLIGQEPPTVLDQVMKTLTDLHPVLAELTWGTLESNALRTAARSGPSAQGLARAADLARAAANERAIAVQRKLQAEAEAVGISIQLYSRPITDAKAVEWPPVQLAVGVALDDVAQWQAVLTQLSGLMRHDHVSQGYRRPVLIVPLADGKPVRRLAQQLQDELWPGIDLFDTWSAALPEAHPTPLTNAVIDAHQALQCLSGLAHLMALREPDPRHQSIADQEVARFQQAQGIIAALRPGDPVIGEVEHCLSFLARRVESECSQGTLRDSRMPNLATAIAQGMTNHPTEDSQQLDGLITISLQWDLSPDRAARLLAELSDDTPPAQSC</sequence>
<dbReference type="InterPro" id="IPR027417">
    <property type="entry name" value="P-loop_NTPase"/>
</dbReference>
<proteinExistence type="predicted"/>